<dbReference type="AlphaFoldDB" id="J9ES41"/>
<sequence>MSLMCLTVRQSLSRGANYGTAWVREVWHVLLSIQQGSGAQGPPTSIPKEMKF</sequence>
<evidence type="ECO:0000313" key="2">
    <source>
        <dbReference type="Proteomes" id="UP000004810"/>
    </source>
</evidence>
<feature type="non-terminal residue" evidence="1">
    <location>
        <position position="52"/>
    </location>
</feature>
<evidence type="ECO:0000313" key="1">
    <source>
        <dbReference type="EMBL" id="EJW79922.1"/>
    </source>
</evidence>
<dbReference type="EMBL" id="ADBV01004986">
    <property type="protein sequence ID" value="EJW79922.1"/>
    <property type="molecule type" value="Genomic_DNA"/>
</dbReference>
<proteinExistence type="predicted"/>
<reference evidence="2" key="1">
    <citation type="submission" date="2012-08" db="EMBL/GenBank/DDBJ databases">
        <title>The Genome Sequence of Wuchereria bancrofti.</title>
        <authorList>
            <person name="Nutman T.B."/>
            <person name="Fink D.L."/>
            <person name="Russ C."/>
            <person name="Young S."/>
            <person name="Zeng Q."/>
            <person name="Koehrsen M."/>
            <person name="Alvarado L."/>
            <person name="Berlin A."/>
            <person name="Chapman S.B."/>
            <person name="Chen Z."/>
            <person name="Freedman E."/>
            <person name="Gellesch M."/>
            <person name="Goldberg J."/>
            <person name="Griggs A."/>
            <person name="Gujja S."/>
            <person name="Heilman E.R."/>
            <person name="Heiman D."/>
            <person name="Hepburn T."/>
            <person name="Howarth C."/>
            <person name="Jen D."/>
            <person name="Larson L."/>
            <person name="Lewis B."/>
            <person name="Mehta T."/>
            <person name="Park D."/>
            <person name="Pearson M."/>
            <person name="Roberts A."/>
            <person name="Saif S."/>
            <person name="Shea T."/>
            <person name="Shenoy N."/>
            <person name="Sisk P."/>
            <person name="Stolte C."/>
            <person name="Sykes S."/>
            <person name="Walk T."/>
            <person name="White J."/>
            <person name="Yandava C."/>
            <person name="Haas B."/>
            <person name="Henn M.R."/>
            <person name="Nusbaum C."/>
            <person name="Birren B."/>
        </authorList>
    </citation>
    <scope>NUCLEOTIDE SEQUENCE [LARGE SCALE GENOMIC DNA]</scope>
    <source>
        <strain evidence="2">NA</strain>
    </source>
</reference>
<accession>J9ES41</accession>
<dbReference type="Proteomes" id="UP000004810">
    <property type="component" value="Unassembled WGS sequence"/>
</dbReference>
<gene>
    <name evidence="1" type="ORF">WUBG_09170</name>
</gene>
<name>J9ES41_WUCBA</name>
<comment type="caution">
    <text evidence="1">The sequence shown here is derived from an EMBL/GenBank/DDBJ whole genome shotgun (WGS) entry which is preliminary data.</text>
</comment>
<organism evidence="1 2">
    <name type="scientific">Wuchereria bancrofti</name>
    <dbReference type="NCBI Taxonomy" id="6293"/>
    <lineage>
        <taxon>Eukaryota</taxon>
        <taxon>Metazoa</taxon>
        <taxon>Ecdysozoa</taxon>
        <taxon>Nematoda</taxon>
        <taxon>Chromadorea</taxon>
        <taxon>Rhabditida</taxon>
        <taxon>Spirurina</taxon>
        <taxon>Spiruromorpha</taxon>
        <taxon>Filarioidea</taxon>
        <taxon>Onchocercidae</taxon>
        <taxon>Wuchereria</taxon>
    </lineage>
</organism>
<protein>
    <submittedName>
        <fullName evidence="1">Uncharacterized protein</fullName>
    </submittedName>
</protein>